<feature type="coiled-coil region" evidence="1">
    <location>
        <begin position="11"/>
        <end position="38"/>
    </location>
</feature>
<evidence type="ECO:0000313" key="3">
    <source>
        <dbReference type="Proteomes" id="UP000051886"/>
    </source>
</evidence>
<protein>
    <submittedName>
        <fullName evidence="2">Uncharacterized protein</fullName>
    </submittedName>
</protein>
<evidence type="ECO:0000313" key="2">
    <source>
        <dbReference type="EMBL" id="KRN99581.1"/>
    </source>
</evidence>
<gene>
    <name evidence="2" type="ORF">IV66_GL001586</name>
</gene>
<evidence type="ECO:0000256" key="1">
    <source>
        <dbReference type="SAM" id="Coils"/>
    </source>
</evidence>
<dbReference type="Proteomes" id="UP000051886">
    <property type="component" value="Unassembled WGS sequence"/>
</dbReference>
<name>A0A0R2LLM7_9LACO</name>
<dbReference type="Pfam" id="PF16888">
    <property type="entry name" value="YwqH-like"/>
    <property type="match status" value="1"/>
</dbReference>
<proteinExistence type="predicted"/>
<dbReference type="STRING" id="449659.IV66_GL001586"/>
<accession>A0A0R2LLM7</accession>
<sequence>MGLKASDKKKLKSNREKIDRLSRAVTKLQKDKETLNGLKTEGLTAAGTKKWRGNEQTKFIDQYKAFYKDVKSVKSAIDTAIDDYNAKIRSLEASDAAITGNPYMT</sequence>
<dbReference type="PATRIC" id="fig|449659.4.peg.1614"/>
<organism evidence="2 3">
    <name type="scientific">Ligilactobacillus pobuzihii</name>
    <dbReference type="NCBI Taxonomy" id="449659"/>
    <lineage>
        <taxon>Bacteria</taxon>
        <taxon>Bacillati</taxon>
        <taxon>Bacillota</taxon>
        <taxon>Bacilli</taxon>
        <taxon>Lactobacillales</taxon>
        <taxon>Lactobacillaceae</taxon>
        <taxon>Ligilactobacillus</taxon>
    </lineage>
</organism>
<dbReference type="EMBL" id="JQCN01000031">
    <property type="protein sequence ID" value="KRN99581.1"/>
    <property type="molecule type" value="Genomic_DNA"/>
</dbReference>
<comment type="caution">
    <text evidence="2">The sequence shown here is derived from an EMBL/GenBank/DDBJ whole genome shotgun (WGS) entry which is preliminary data.</text>
</comment>
<dbReference type="AlphaFoldDB" id="A0A0R2LLM7"/>
<keyword evidence="1" id="KW-0175">Coiled coil</keyword>
<reference evidence="2 3" key="1">
    <citation type="journal article" date="2015" name="Genome Announc.">
        <title>Expanding the biotechnology potential of lactobacilli through comparative genomics of 213 strains and associated genera.</title>
        <authorList>
            <person name="Sun Z."/>
            <person name="Harris H.M."/>
            <person name="McCann A."/>
            <person name="Guo C."/>
            <person name="Argimon S."/>
            <person name="Zhang W."/>
            <person name="Yang X."/>
            <person name="Jeffery I.B."/>
            <person name="Cooney J.C."/>
            <person name="Kagawa T.F."/>
            <person name="Liu W."/>
            <person name="Song Y."/>
            <person name="Salvetti E."/>
            <person name="Wrobel A."/>
            <person name="Rasinkangas P."/>
            <person name="Parkhill J."/>
            <person name="Rea M.C."/>
            <person name="O'Sullivan O."/>
            <person name="Ritari J."/>
            <person name="Douillard F.P."/>
            <person name="Paul Ross R."/>
            <person name="Yang R."/>
            <person name="Briner A.E."/>
            <person name="Felis G.E."/>
            <person name="de Vos W.M."/>
            <person name="Barrangou R."/>
            <person name="Klaenhammer T.R."/>
            <person name="Caufield P.W."/>
            <person name="Cui Y."/>
            <person name="Zhang H."/>
            <person name="O'Toole P.W."/>
        </authorList>
    </citation>
    <scope>NUCLEOTIDE SEQUENCE [LARGE SCALE GENOMIC DNA]</scope>
    <source>
        <strain evidence="2 3">NBRC 103219</strain>
    </source>
</reference>
<dbReference type="RefSeq" id="WP_017868715.1">
    <property type="nucleotide sequence ID" value="NZ_BJYB01000012.1"/>
</dbReference>
<keyword evidence="3" id="KW-1185">Reference proteome</keyword>
<dbReference type="Gene3D" id="1.10.287.1060">
    <property type="entry name" value="ESAT-6-like"/>
    <property type="match status" value="1"/>
</dbReference>
<dbReference type="InterPro" id="IPR031681">
    <property type="entry name" value="YwqH-like"/>
</dbReference>